<dbReference type="RefSeq" id="WP_177291322.1">
    <property type="nucleotide sequence ID" value="NZ_JBBMFJ010000010.1"/>
</dbReference>
<keyword evidence="4" id="KW-1185">Reference proteome</keyword>
<evidence type="ECO:0000256" key="1">
    <source>
        <dbReference type="SAM" id="Phobius"/>
    </source>
</evidence>
<sequence>MKFLYQTFTDYNLEEFTRFNMIVPLRISKYRPKILAVCYILMIFSGFLRVFTDPGTPAFTYLLVVFAIPLVLVYVSKRQCRRVYNANPQLQERHSVMRFYEDHLQETSNHQSVDVPYSSIAHLVETRTHFYLMTAANQGMIIIKKNCSAELIQFLHELKQ</sequence>
<reference evidence="3 4" key="1">
    <citation type="submission" date="2024-03" db="EMBL/GenBank/DDBJ databases">
        <title>Human intestinal bacterial collection.</title>
        <authorList>
            <person name="Pauvert C."/>
            <person name="Hitch T.C.A."/>
            <person name="Clavel T."/>
        </authorList>
    </citation>
    <scope>NUCLEOTIDE SEQUENCE [LARGE SCALE GENOMIC DNA]</scope>
    <source>
        <strain evidence="3 4">CLA-AP-H27</strain>
    </source>
</reference>
<name>A0ABV1HL63_9FIRM</name>
<organism evidence="3 4">
    <name type="scientific">Ventrimonas faecis</name>
    <dbReference type="NCBI Taxonomy" id="3133170"/>
    <lineage>
        <taxon>Bacteria</taxon>
        <taxon>Bacillati</taxon>
        <taxon>Bacillota</taxon>
        <taxon>Clostridia</taxon>
        <taxon>Lachnospirales</taxon>
        <taxon>Lachnospiraceae</taxon>
        <taxon>Ventrimonas</taxon>
    </lineage>
</organism>
<dbReference type="Proteomes" id="UP001437460">
    <property type="component" value="Unassembled WGS sequence"/>
</dbReference>
<keyword evidence="1" id="KW-1133">Transmembrane helix</keyword>
<evidence type="ECO:0000313" key="4">
    <source>
        <dbReference type="Proteomes" id="UP001437460"/>
    </source>
</evidence>
<feature type="transmembrane region" description="Helical" evidence="1">
    <location>
        <begin position="58"/>
        <end position="75"/>
    </location>
</feature>
<protein>
    <submittedName>
        <fullName evidence="3">YcxB family protein</fullName>
    </submittedName>
</protein>
<dbReference type="InterPro" id="IPR025588">
    <property type="entry name" value="YcxB-like_C"/>
</dbReference>
<feature type="transmembrane region" description="Helical" evidence="1">
    <location>
        <begin position="34"/>
        <end position="52"/>
    </location>
</feature>
<proteinExistence type="predicted"/>
<dbReference type="EMBL" id="JBBMFJ010000010">
    <property type="protein sequence ID" value="MEQ2562859.1"/>
    <property type="molecule type" value="Genomic_DNA"/>
</dbReference>
<keyword evidence="1" id="KW-0472">Membrane</keyword>
<evidence type="ECO:0000313" key="3">
    <source>
        <dbReference type="EMBL" id="MEQ2562859.1"/>
    </source>
</evidence>
<dbReference type="Pfam" id="PF14317">
    <property type="entry name" value="YcxB"/>
    <property type="match status" value="1"/>
</dbReference>
<accession>A0ABV1HL63</accession>
<gene>
    <name evidence="3" type="ORF">WMO41_06740</name>
</gene>
<feature type="domain" description="YcxB-like C-terminal" evidence="2">
    <location>
        <begin position="99"/>
        <end position="154"/>
    </location>
</feature>
<comment type="caution">
    <text evidence="3">The sequence shown here is derived from an EMBL/GenBank/DDBJ whole genome shotgun (WGS) entry which is preliminary data.</text>
</comment>
<evidence type="ECO:0000259" key="2">
    <source>
        <dbReference type="Pfam" id="PF14317"/>
    </source>
</evidence>
<keyword evidence="1" id="KW-0812">Transmembrane</keyword>